<reference evidence="1" key="2">
    <citation type="submission" date="2014-02" db="EMBL/GenBank/DDBJ databases">
        <title>Complete DNA sequence of /Kuraishia capsulata/ illustrates novel genomic features among budding yeasts (/Saccharomycotina/).</title>
        <authorList>
            <person name="Morales L."/>
            <person name="Noel B."/>
            <person name="Porcel B."/>
            <person name="Marcet-Houben M."/>
            <person name="Hullo M-F."/>
            <person name="Sacerdot C."/>
            <person name="Tekaia F."/>
            <person name="Leh-Louis V."/>
            <person name="Despons L."/>
            <person name="Khanna V."/>
            <person name="Aury J-M."/>
            <person name="Barbe V."/>
            <person name="Couloux A."/>
            <person name="Labadie K."/>
            <person name="Pelletier E."/>
            <person name="Souciet J-L."/>
            <person name="Boekhout T."/>
            <person name="Gabaldon T."/>
            <person name="Wincker P."/>
            <person name="Dujon B."/>
        </authorList>
    </citation>
    <scope>NUCLEOTIDE SEQUENCE</scope>
    <source>
        <strain evidence="1">CBS 1993</strain>
    </source>
</reference>
<dbReference type="HOGENOM" id="CLU_687096_0_0_1"/>
<dbReference type="Proteomes" id="UP000019384">
    <property type="component" value="Unassembled WGS sequence"/>
</dbReference>
<accession>W6ML23</accession>
<dbReference type="InterPro" id="IPR016181">
    <property type="entry name" value="Acyl_CoA_acyltransferase"/>
</dbReference>
<gene>
    <name evidence="1" type="ORF">KUCA_T00003136001</name>
</gene>
<name>W6ML23_9ASCO</name>
<organism evidence="1 2">
    <name type="scientific">Kuraishia capsulata CBS 1993</name>
    <dbReference type="NCBI Taxonomy" id="1382522"/>
    <lineage>
        <taxon>Eukaryota</taxon>
        <taxon>Fungi</taxon>
        <taxon>Dikarya</taxon>
        <taxon>Ascomycota</taxon>
        <taxon>Saccharomycotina</taxon>
        <taxon>Pichiomycetes</taxon>
        <taxon>Pichiales</taxon>
        <taxon>Pichiaceae</taxon>
        <taxon>Kuraishia</taxon>
    </lineage>
</organism>
<reference evidence="1" key="1">
    <citation type="submission" date="2013-12" db="EMBL/GenBank/DDBJ databases">
        <authorList>
            <person name="Genoscope - CEA"/>
        </authorList>
    </citation>
    <scope>NUCLEOTIDE SEQUENCE</scope>
    <source>
        <strain evidence="1">CBS 1993</strain>
    </source>
</reference>
<sequence>MQIEYSSYPIRQINSSDHHGKKDVFHNIILVASDPFKGHLPLSVFEKTEYLAAEASRDSWQEFYITDPFSDNAIICSFGIIHKLGNHNNLNLLIGNVHTNPKYRKKGFITYLISETIQKYESVGQHQFSGDKSENKDADQFIKENIDTSKYTYYWTLYSGVSDFYKRFGFEAIGEMDWLTFDEQDTGSLSTIEEVKEYPGSEVILLGDEAKSTIGKYFEDPKYASYVNDTKNPLHRSTNFSVPMIGKFWIRDQVVCEYYDRRYSYVGLRILHHDIDKETFVIISGAAEYNGILVHKLFTNLSTSESETLHKDLEQILKFLKLAYSDYEMLKFDHIKSFKFMITTGDIHAKDAETKKTIVSILLGQNWILDTSNKSFLPMMKEFGQDGVRDGVKWINNGFWCFG</sequence>
<dbReference type="OrthoDB" id="2020070at2759"/>
<dbReference type="AlphaFoldDB" id="W6ML23"/>
<dbReference type="SUPFAM" id="SSF55729">
    <property type="entry name" value="Acyl-CoA N-acyltransferases (Nat)"/>
    <property type="match status" value="1"/>
</dbReference>
<proteinExistence type="predicted"/>
<protein>
    <submittedName>
        <fullName evidence="1">Uncharacterized protein</fullName>
    </submittedName>
</protein>
<evidence type="ECO:0000313" key="1">
    <source>
        <dbReference type="EMBL" id="CDK27159.1"/>
    </source>
</evidence>
<dbReference type="Gene3D" id="3.40.630.30">
    <property type="match status" value="1"/>
</dbReference>
<dbReference type="GeneID" id="34520543"/>
<keyword evidence="2" id="KW-1185">Reference proteome</keyword>
<evidence type="ECO:0000313" key="2">
    <source>
        <dbReference type="Proteomes" id="UP000019384"/>
    </source>
</evidence>
<dbReference type="EMBL" id="HG793128">
    <property type="protein sequence ID" value="CDK27159.1"/>
    <property type="molecule type" value="Genomic_DNA"/>
</dbReference>
<dbReference type="RefSeq" id="XP_022459155.1">
    <property type="nucleotide sequence ID" value="XM_022601521.1"/>
</dbReference>